<evidence type="ECO:0000256" key="11">
    <source>
        <dbReference type="SAM" id="Phobius"/>
    </source>
</evidence>
<sequence>MFVIYEDLLVLWLAYLLWKLSPPLDWNFPFWLKFILFFTKEIFFNFTLLLLRRKVLQWSFSKSLFFERIFTLLAFLFFSLDLLFFDFKKFFAPYYFSDFLIIFWFLHYYFILKLVFYRLHIEYFRILLGLYLPFFIFILADEIFDLFKIQFPGQIILLLIVIFALSPYLVIKIWPVKRVPEGYLRDLISDFFKRLNLKIRDYLILPRLGAKFYTAGILGFIPPFRYLFFSEGLLELVSPEEVLGILAHEAGHLKKKHGFWLFLLLLTFPLSFLNFVYLFFLLFSLFFETPEEVVSFLKGPYGIYFELSFGLFLFGFSIFFFRVILAYILRSLEREADLYALYLLGDPLPLISALYKIGEITGQLYRKSWHHYGLYERIQYLKYAYQHSQVIKKHSLKLRRILLFWILLNLILISLFTYLGADILEQVLKIFTA</sequence>
<evidence type="ECO:0000313" key="14">
    <source>
        <dbReference type="Proteomes" id="UP000235731"/>
    </source>
</evidence>
<dbReference type="InterPro" id="IPR001915">
    <property type="entry name" value="Peptidase_M48"/>
</dbReference>
<evidence type="ECO:0000256" key="1">
    <source>
        <dbReference type="ARBA" id="ARBA00022475"/>
    </source>
</evidence>
<gene>
    <name evidence="13" type="ORF">C0197_03900</name>
</gene>
<evidence type="ECO:0000256" key="7">
    <source>
        <dbReference type="ARBA" id="ARBA00022989"/>
    </source>
</evidence>
<keyword evidence="7 11" id="KW-1133">Transmembrane helix</keyword>
<organism evidence="13 14">
    <name type="scientific">Caldimicrobium thiodismutans</name>
    <dbReference type="NCBI Taxonomy" id="1653476"/>
    <lineage>
        <taxon>Bacteria</taxon>
        <taxon>Pseudomonadati</taxon>
        <taxon>Thermodesulfobacteriota</taxon>
        <taxon>Thermodesulfobacteria</taxon>
        <taxon>Thermodesulfobacteriales</taxon>
        <taxon>Thermodesulfobacteriaceae</taxon>
        <taxon>Caldimicrobium</taxon>
    </lineage>
</organism>
<evidence type="ECO:0000256" key="10">
    <source>
        <dbReference type="RuleBase" id="RU003983"/>
    </source>
</evidence>
<evidence type="ECO:0000256" key="3">
    <source>
        <dbReference type="ARBA" id="ARBA00022692"/>
    </source>
</evidence>
<keyword evidence="6 10" id="KW-0862">Zinc</keyword>
<feature type="domain" description="Peptidase M48" evidence="12">
    <location>
        <begin position="219"/>
        <end position="367"/>
    </location>
</feature>
<comment type="caution">
    <text evidence="13">The sequence shown here is derived from an EMBL/GenBank/DDBJ whole genome shotgun (WGS) entry which is preliminary data.</text>
</comment>
<feature type="transmembrane region" description="Helical" evidence="11">
    <location>
        <begin position="91"/>
        <end position="111"/>
    </location>
</feature>
<dbReference type="InterPro" id="IPR050083">
    <property type="entry name" value="HtpX_protease"/>
</dbReference>
<dbReference type="GO" id="GO:0006508">
    <property type="term" value="P:proteolysis"/>
    <property type="evidence" value="ECO:0007669"/>
    <property type="project" value="UniProtKB-KW"/>
</dbReference>
<name>A0A2N7PJG0_9BACT</name>
<dbReference type="PANTHER" id="PTHR43221:SF2">
    <property type="entry name" value="PROTEASE HTPX HOMOLOG"/>
    <property type="match status" value="1"/>
</dbReference>
<feature type="transmembrane region" description="Helical" evidence="11">
    <location>
        <begin position="30"/>
        <end position="51"/>
    </location>
</feature>
<dbReference type="Pfam" id="PF01435">
    <property type="entry name" value="Peptidase_M48"/>
    <property type="match status" value="1"/>
</dbReference>
<feature type="transmembrane region" description="Helical" evidence="11">
    <location>
        <begin position="307"/>
        <end position="329"/>
    </location>
</feature>
<evidence type="ECO:0000313" key="13">
    <source>
        <dbReference type="EMBL" id="PMP62819.1"/>
    </source>
</evidence>
<keyword evidence="5 10" id="KW-0378">Hydrolase</keyword>
<accession>A0A2N7PJG0</accession>
<feature type="transmembrane region" description="Helical" evidence="11">
    <location>
        <begin position="63"/>
        <end position="85"/>
    </location>
</feature>
<dbReference type="Gene3D" id="3.30.2010.10">
    <property type="entry name" value="Metalloproteases ('zincins'), catalytic domain"/>
    <property type="match status" value="1"/>
</dbReference>
<keyword evidence="2 10" id="KW-0645">Protease</keyword>
<feature type="transmembrane region" description="Helical" evidence="11">
    <location>
        <begin position="152"/>
        <end position="171"/>
    </location>
</feature>
<evidence type="ECO:0000256" key="4">
    <source>
        <dbReference type="ARBA" id="ARBA00022723"/>
    </source>
</evidence>
<feature type="transmembrane region" description="Helical" evidence="11">
    <location>
        <begin position="259"/>
        <end position="287"/>
    </location>
</feature>
<evidence type="ECO:0000256" key="2">
    <source>
        <dbReference type="ARBA" id="ARBA00022670"/>
    </source>
</evidence>
<protein>
    <recommendedName>
        <fullName evidence="12">Peptidase M48 domain-containing protein</fullName>
    </recommendedName>
</protein>
<keyword evidence="3 11" id="KW-0812">Transmembrane</keyword>
<evidence type="ECO:0000256" key="5">
    <source>
        <dbReference type="ARBA" id="ARBA00022801"/>
    </source>
</evidence>
<feature type="transmembrane region" description="Helical" evidence="11">
    <location>
        <begin position="401"/>
        <end position="421"/>
    </location>
</feature>
<keyword evidence="1" id="KW-1003">Cell membrane</keyword>
<dbReference type="Proteomes" id="UP000235731">
    <property type="component" value="Unassembled WGS sequence"/>
</dbReference>
<reference evidence="13 14" key="1">
    <citation type="submission" date="2018-01" db="EMBL/GenBank/DDBJ databases">
        <title>Metagenomic assembled genomes from two thermal pools in the Uzon Caldera, Kamchatka, Russia.</title>
        <authorList>
            <person name="Wilkins L."/>
            <person name="Ettinger C."/>
        </authorList>
    </citation>
    <scope>NUCLEOTIDE SEQUENCE [LARGE SCALE GENOMIC DNA]</scope>
    <source>
        <strain evidence="13">ZAV-15</strain>
    </source>
</reference>
<comment type="similarity">
    <text evidence="10">Belongs to the peptidase M48 family.</text>
</comment>
<proteinExistence type="inferred from homology"/>
<dbReference type="PANTHER" id="PTHR43221">
    <property type="entry name" value="PROTEASE HTPX"/>
    <property type="match status" value="1"/>
</dbReference>
<evidence type="ECO:0000256" key="8">
    <source>
        <dbReference type="ARBA" id="ARBA00023049"/>
    </source>
</evidence>
<keyword evidence="4" id="KW-0479">Metal-binding</keyword>
<evidence type="ECO:0000256" key="6">
    <source>
        <dbReference type="ARBA" id="ARBA00022833"/>
    </source>
</evidence>
<comment type="cofactor">
    <cofactor evidence="10">
        <name>Zn(2+)</name>
        <dbReference type="ChEBI" id="CHEBI:29105"/>
    </cofactor>
    <text evidence="10">Binds 1 zinc ion per subunit.</text>
</comment>
<dbReference type="AlphaFoldDB" id="A0A2N7PJG0"/>
<dbReference type="GO" id="GO:0004222">
    <property type="term" value="F:metalloendopeptidase activity"/>
    <property type="evidence" value="ECO:0007669"/>
    <property type="project" value="InterPro"/>
</dbReference>
<dbReference type="GO" id="GO:0046872">
    <property type="term" value="F:metal ion binding"/>
    <property type="evidence" value="ECO:0007669"/>
    <property type="project" value="UniProtKB-KW"/>
</dbReference>
<dbReference type="CDD" id="cd07345">
    <property type="entry name" value="M48A_Ste24p-like"/>
    <property type="match status" value="1"/>
</dbReference>
<dbReference type="EMBL" id="PNIE01000053">
    <property type="protein sequence ID" value="PMP62819.1"/>
    <property type="molecule type" value="Genomic_DNA"/>
</dbReference>
<keyword evidence="9 11" id="KW-0472">Membrane</keyword>
<evidence type="ECO:0000256" key="9">
    <source>
        <dbReference type="ARBA" id="ARBA00023136"/>
    </source>
</evidence>
<evidence type="ECO:0000259" key="12">
    <source>
        <dbReference type="Pfam" id="PF01435"/>
    </source>
</evidence>
<keyword evidence="8 10" id="KW-0482">Metalloprotease</keyword>
<feature type="transmembrane region" description="Helical" evidence="11">
    <location>
        <begin position="123"/>
        <end position="140"/>
    </location>
</feature>